<dbReference type="Proteomes" id="UP000244930">
    <property type="component" value="Chromosome"/>
</dbReference>
<gene>
    <name evidence="2" type="ORF">CEW83_06140</name>
</gene>
<evidence type="ECO:0000313" key="2">
    <source>
        <dbReference type="EMBL" id="AWI74850.1"/>
    </source>
</evidence>
<dbReference type="Pfam" id="PF08668">
    <property type="entry name" value="HDOD"/>
    <property type="match status" value="1"/>
</dbReference>
<reference evidence="2 3" key="1">
    <citation type="submission" date="2017-06" db="EMBL/GenBank/DDBJ databases">
        <title>Azoarcus.</title>
        <authorList>
            <person name="Woo J.-H."/>
            <person name="Kim H.-S."/>
        </authorList>
    </citation>
    <scope>NUCLEOTIDE SEQUENCE [LARGE SCALE GENOMIC DNA]</scope>
    <source>
        <strain evidence="2 3">TSPY31</strain>
    </source>
</reference>
<keyword evidence="2" id="KW-0808">Transferase</keyword>
<feature type="domain" description="HDOD" evidence="1">
    <location>
        <begin position="14"/>
        <end position="209"/>
    </location>
</feature>
<name>A0A2U8GMZ2_9RHOO</name>
<sequence length="285" mass="30869">MHSAQEIVCQVDALATLPTVYHRIREQLESANGSLLEVSRLISADPALTAGVLRLVNSAYYGFGGKIDTIERAVPILGLQQVHDVVLAMTVSAIFKGIQPEHMDVDRFWHGSMMCALAARSLARTAKHPGAERMFVIGLLADIGHLVMYETVPQLADEAQSVSDESGEPLHLAERRVVGCDYAEVGAALMDGWKLPACFAEVIGAQILPRLAGKFTSDASVLHIARMISHADRYGESSDEAASRLDPVVWLDADLDPASFTSSREEAELSLAACISVFLPHRHSN</sequence>
<dbReference type="InterPro" id="IPR052340">
    <property type="entry name" value="RNase_Y/CdgJ"/>
</dbReference>
<keyword evidence="3" id="KW-1185">Reference proteome</keyword>
<keyword evidence="2" id="KW-0418">Kinase</keyword>
<evidence type="ECO:0000313" key="3">
    <source>
        <dbReference type="Proteomes" id="UP000244930"/>
    </source>
</evidence>
<organism evidence="2 3">
    <name type="scientific">Parazoarcus communis</name>
    <dbReference type="NCBI Taxonomy" id="41977"/>
    <lineage>
        <taxon>Bacteria</taxon>
        <taxon>Pseudomonadati</taxon>
        <taxon>Pseudomonadota</taxon>
        <taxon>Betaproteobacteria</taxon>
        <taxon>Rhodocyclales</taxon>
        <taxon>Zoogloeaceae</taxon>
        <taxon>Parazoarcus</taxon>
    </lineage>
</organism>
<protein>
    <submittedName>
        <fullName evidence="2">Histidine kinase</fullName>
    </submittedName>
</protein>
<dbReference type="EMBL" id="CP022187">
    <property type="protein sequence ID" value="AWI74850.1"/>
    <property type="molecule type" value="Genomic_DNA"/>
</dbReference>
<dbReference type="AlphaFoldDB" id="A0A2U8GMZ2"/>
<accession>A0A2U8GMZ2</accession>
<dbReference type="KEGG" id="acom:CEW83_06140"/>
<dbReference type="Gene3D" id="1.10.3210.10">
    <property type="entry name" value="Hypothetical protein af1432"/>
    <property type="match status" value="1"/>
</dbReference>
<dbReference type="PANTHER" id="PTHR33525:SF3">
    <property type="entry name" value="RIBONUCLEASE Y"/>
    <property type="match status" value="1"/>
</dbReference>
<dbReference type="GO" id="GO:0016301">
    <property type="term" value="F:kinase activity"/>
    <property type="evidence" value="ECO:0007669"/>
    <property type="project" value="UniProtKB-KW"/>
</dbReference>
<evidence type="ECO:0000259" key="1">
    <source>
        <dbReference type="PROSITE" id="PS51833"/>
    </source>
</evidence>
<dbReference type="InterPro" id="IPR013976">
    <property type="entry name" value="HDOD"/>
</dbReference>
<dbReference type="SUPFAM" id="SSF109604">
    <property type="entry name" value="HD-domain/PDEase-like"/>
    <property type="match status" value="1"/>
</dbReference>
<dbReference type="PANTHER" id="PTHR33525">
    <property type="match status" value="1"/>
</dbReference>
<proteinExistence type="predicted"/>
<dbReference type="PROSITE" id="PS51833">
    <property type="entry name" value="HDOD"/>
    <property type="match status" value="1"/>
</dbReference>
<dbReference type="RefSeq" id="WP_108948558.1">
    <property type="nucleotide sequence ID" value="NZ_CP022187.1"/>
</dbReference>